<dbReference type="EMBL" id="RFAR01000084">
    <property type="protein sequence ID" value="RMC93351.1"/>
    <property type="molecule type" value="Genomic_DNA"/>
</dbReference>
<dbReference type="Proteomes" id="UP000274139">
    <property type="component" value="Unassembled WGS sequence"/>
</dbReference>
<sequence>GLLAHLHDCPDQIDKMPTLTRWAFLFHIYFMRLVLMRHSVTFHFIGDGYTISVPQANFKHFVECRLLTRRLFYF</sequence>
<reference evidence="1 2" key="1">
    <citation type="submission" date="2018-10" db="EMBL/GenBank/DDBJ databases">
        <title>Draft genome sequence of Aquitalea MWU14-2217 isolated from a wild cranberry bog in Provincetown, Massachusetts.</title>
        <authorList>
            <person name="Ebadzadsahrai G."/>
            <person name="Soby S."/>
        </authorList>
    </citation>
    <scope>NUCLEOTIDE SEQUENCE [LARGE SCALE GENOMIC DNA]</scope>
    <source>
        <strain evidence="1 2">MWU14-2217</strain>
    </source>
</reference>
<gene>
    <name evidence="1" type="ORF">EAY64_17290</name>
</gene>
<organism evidence="1 2">
    <name type="scientific">Aquitalea palustris</name>
    <dbReference type="NCBI Taxonomy" id="2480983"/>
    <lineage>
        <taxon>Bacteria</taxon>
        <taxon>Pseudomonadati</taxon>
        <taxon>Pseudomonadota</taxon>
        <taxon>Betaproteobacteria</taxon>
        <taxon>Neisseriales</taxon>
        <taxon>Chromobacteriaceae</taxon>
        <taxon>Aquitalea</taxon>
    </lineage>
</organism>
<protein>
    <submittedName>
        <fullName evidence="1">Uncharacterized protein</fullName>
    </submittedName>
</protein>
<feature type="non-terminal residue" evidence="1">
    <location>
        <position position="1"/>
    </location>
</feature>
<name>A0A454JEF7_9NEIS</name>
<proteinExistence type="predicted"/>
<comment type="caution">
    <text evidence="1">The sequence shown here is derived from an EMBL/GenBank/DDBJ whole genome shotgun (WGS) entry which is preliminary data.</text>
</comment>
<evidence type="ECO:0000313" key="2">
    <source>
        <dbReference type="Proteomes" id="UP000274139"/>
    </source>
</evidence>
<evidence type="ECO:0000313" key="1">
    <source>
        <dbReference type="EMBL" id="RMC93351.1"/>
    </source>
</evidence>
<keyword evidence="2" id="KW-1185">Reference proteome</keyword>
<dbReference type="AlphaFoldDB" id="A0A454JEF7"/>
<accession>A0A454JEF7</accession>